<comment type="caution">
    <text evidence="2">The sequence shown here is derived from an EMBL/GenBank/DDBJ whole genome shotgun (WGS) entry which is preliminary data.</text>
</comment>
<proteinExistence type="predicted"/>
<dbReference type="AlphaFoldDB" id="A0A9D4DGF6"/>
<name>A0A9D4DGF6_DREPO</name>
<accession>A0A9D4DGF6</accession>
<evidence type="ECO:0000256" key="1">
    <source>
        <dbReference type="SAM" id="MobiDB-lite"/>
    </source>
</evidence>
<keyword evidence="3" id="KW-1185">Reference proteome</keyword>
<feature type="region of interest" description="Disordered" evidence="1">
    <location>
        <begin position="21"/>
        <end position="126"/>
    </location>
</feature>
<evidence type="ECO:0000313" key="2">
    <source>
        <dbReference type="EMBL" id="KAH3747124.1"/>
    </source>
</evidence>
<gene>
    <name evidence="2" type="ORF">DPMN_181546</name>
</gene>
<reference evidence="2" key="1">
    <citation type="journal article" date="2019" name="bioRxiv">
        <title>The Genome of the Zebra Mussel, Dreissena polymorpha: A Resource for Invasive Species Research.</title>
        <authorList>
            <person name="McCartney M.A."/>
            <person name="Auch B."/>
            <person name="Kono T."/>
            <person name="Mallez S."/>
            <person name="Zhang Y."/>
            <person name="Obille A."/>
            <person name="Becker A."/>
            <person name="Abrahante J.E."/>
            <person name="Garbe J."/>
            <person name="Badalamenti J.P."/>
            <person name="Herman A."/>
            <person name="Mangelson H."/>
            <person name="Liachko I."/>
            <person name="Sullivan S."/>
            <person name="Sone E.D."/>
            <person name="Koren S."/>
            <person name="Silverstein K.A.T."/>
            <person name="Beckman K.B."/>
            <person name="Gohl D.M."/>
        </authorList>
    </citation>
    <scope>NUCLEOTIDE SEQUENCE</scope>
    <source>
        <strain evidence="2">Duluth1</strain>
        <tissue evidence="2">Whole animal</tissue>
    </source>
</reference>
<evidence type="ECO:0000313" key="3">
    <source>
        <dbReference type="Proteomes" id="UP000828390"/>
    </source>
</evidence>
<feature type="compositionally biased region" description="Polar residues" evidence="1">
    <location>
        <begin position="58"/>
        <end position="86"/>
    </location>
</feature>
<reference evidence="2" key="2">
    <citation type="submission" date="2020-11" db="EMBL/GenBank/DDBJ databases">
        <authorList>
            <person name="McCartney M.A."/>
            <person name="Auch B."/>
            <person name="Kono T."/>
            <person name="Mallez S."/>
            <person name="Becker A."/>
            <person name="Gohl D.M."/>
            <person name="Silverstein K.A.T."/>
            <person name="Koren S."/>
            <person name="Bechman K.B."/>
            <person name="Herman A."/>
            <person name="Abrahante J.E."/>
            <person name="Garbe J."/>
        </authorList>
    </citation>
    <scope>NUCLEOTIDE SEQUENCE</scope>
    <source>
        <strain evidence="2">Duluth1</strain>
        <tissue evidence="2">Whole animal</tissue>
    </source>
</reference>
<dbReference type="Proteomes" id="UP000828390">
    <property type="component" value="Unassembled WGS sequence"/>
</dbReference>
<dbReference type="EMBL" id="JAIWYP010000010">
    <property type="protein sequence ID" value="KAH3747124.1"/>
    <property type="molecule type" value="Genomic_DNA"/>
</dbReference>
<sequence>MKPKSTRKKAASSTTCACCKASTATGNQTTISMPARQTEEPVSDQTRRFPIPTIPDNRANSLTATVSSTQTSNPSQCHSDISNAASHLQPHLTLGHPSLGNLPTMPSVDINMDDSSSSDEDPDFTFPQALHSHARDIIPGTGQLNAEPISTPILSQINKSVLKDI</sequence>
<organism evidence="2 3">
    <name type="scientific">Dreissena polymorpha</name>
    <name type="common">Zebra mussel</name>
    <name type="synonym">Mytilus polymorpha</name>
    <dbReference type="NCBI Taxonomy" id="45954"/>
    <lineage>
        <taxon>Eukaryota</taxon>
        <taxon>Metazoa</taxon>
        <taxon>Spiralia</taxon>
        <taxon>Lophotrochozoa</taxon>
        <taxon>Mollusca</taxon>
        <taxon>Bivalvia</taxon>
        <taxon>Autobranchia</taxon>
        <taxon>Heteroconchia</taxon>
        <taxon>Euheterodonta</taxon>
        <taxon>Imparidentia</taxon>
        <taxon>Neoheterodontei</taxon>
        <taxon>Myida</taxon>
        <taxon>Dreissenoidea</taxon>
        <taxon>Dreissenidae</taxon>
        <taxon>Dreissena</taxon>
    </lineage>
</organism>
<protein>
    <submittedName>
        <fullName evidence="2">Uncharacterized protein</fullName>
    </submittedName>
</protein>